<dbReference type="AlphaFoldDB" id="A0A0E9S0J8"/>
<organism evidence="1">
    <name type="scientific">Anguilla anguilla</name>
    <name type="common">European freshwater eel</name>
    <name type="synonym">Muraena anguilla</name>
    <dbReference type="NCBI Taxonomy" id="7936"/>
    <lineage>
        <taxon>Eukaryota</taxon>
        <taxon>Metazoa</taxon>
        <taxon>Chordata</taxon>
        <taxon>Craniata</taxon>
        <taxon>Vertebrata</taxon>
        <taxon>Euteleostomi</taxon>
        <taxon>Actinopterygii</taxon>
        <taxon>Neopterygii</taxon>
        <taxon>Teleostei</taxon>
        <taxon>Anguilliformes</taxon>
        <taxon>Anguillidae</taxon>
        <taxon>Anguilla</taxon>
    </lineage>
</organism>
<name>A0A0E9S0J8_ANGAN</name>
<protein>
    <submittedName>
        <fullName evidence="1">Uncharacterized protein</fullName>
    </submittedName>
</protein>
<evidence type="ECO:0000313" key="1">
    <source>
        <dbReference type="EMBL" id="JAH34969.1"/>
    </source>
</evidence>
<dbReference type="EMBL" id="GBXM01073608">
    <property type="protein sequence ID" value="JAH34969.1"/>
    <property type="molecule type" value="Transcribed_RNA"/>
</dbReference>
<reference evidence="1" key="2">
    <citation type="journal article" date="2015" name="Fish Shellfish Immunol.">
        <title>Early steps in the European eel (Anguilla anguilla)-Vibrio vulnificus interaction in the gills: Role of the RtxA13 toxin.</title>
        <authorList>
            <person name="Callol A."/>
            <person name="Pajuelo D."/>
            <person name="Ebbesson L."/>
            <person name="Teles M."/>
            <person name="MacKenzie S."/>
            <person name="Amaro C."/>
        </authorList>
    </citation>
    <scope>NUCLEOTIDE SEQUENCE</scope>
</reference>
<reference evidence="1" key="1">
    <citation type="submission" date="2014-11" db="EMBL/GenBank/DDBJ databases">
        <authorList>
            <person name="Amaro Gonzalez C."/>
        </authorList>
    </citation>
    <scope>NUCLEOTIDE SEQUENCE</scope>
</reference>
<sequence>MYLLPPCNLMKQKARSTWRTYLRL</sequence>
<accession>A0A0E9S0J8</accession>
<proteinExistence type="predicted"/>